<keyword evidence="2" id="KW-1185">Reference proteome</keyword>
<name>A0A2S5R8U5_9PROT</name>
<organism evidence="1 2">
    <name type="scientific">Holospora curviuscula</name>
    <dbReference type="NCBI Taxonomy" id="1082868"/>
    <lineage>
        <taxon>Bacteria</taxon>
        <taxon>Pseudomonadati</taxon>
        <taxon>Pseudomonadota</taxon>
        <taxon>Alphaproteobacteria</taxon>
        <taxon>Holosporales</taxon>
        <taxon>Holosporaceae</taxon>
        <taxon>Holospora</taxon>
    </lineage>
</organism>
<dbReference type="AlphaFoldDB" id="A0A2S5R8U5"/>
<proteinExistence type="predicted"/>
<dbReference type="Proteomes" id="UP000239425">
    <property type="component" value="Unassembled WGS sequence"/>
</dbReference>
<comment type="caution">
    <text evidence="1">The sequence shown here is derived from an EMBL/GenBank/DDBJ whole genome shotgun (WGS) entry which is preliminary data.</text>
</comment>
<reference evidence="1 2" key="1">
    <citation type="submission" date="2017-11" db="EMBL/GenBank/DDBJ databases">
        <title>Comparative genomic analysis of Holospora spp., intranuclear symbionts of paramecia.</title>
        <authorList>
            <person name="Garushyants S.K."/>
            <person name="Beliavskaya A."/>
            <person name="Malko D.B."/>
            <person name="Logacheva M.D."/>
            <person name="Rautian M.S."/>
            <person name="Gelfand M.S."/>
        </authorList>
    </citation>
    <scope>NUCLEOTIDE SEQUENCE [LARGE SCALE GENOMIC DNA]</scope>
    <source>
        <strain evidence="2">02AZ16</strain>
    </source>
</reference>
<protein>
    <submittedName>
        <fullName evidence="1">Uncharacterized protein</fullName>
    </submittedName>
</protein>
<evidence type="ECO:0000313" key="1">
    <source>
        <dbReference type="EMBL" id="PPE03744.1"/>
    </source>
</evidence>
<dbReference type="EMBL" id="PHHC01000082">
    <property type="protein sequence ID" value="PPE03744.1"/>
    <property type="molecule type" value="Genomic_DNA"/>
</dbReference>
<evidence type="ECO:0000313" key="2">
    <source>
        <dbReference type="Proteomes" id="UP000239425"/>
    </source>
</evidence>
<sequence length="36" mass="4236">MIKASEHSIERIKVTKILMVLEKKYHTLNPEISVKK</sequence>
<accession>A0A2S5R8U5</accession>
<gene>
    <name evidence="1" type="ORF">HCUR_00759</name>
</gene>